<accession>A0ABR3DJY5</accession>
<sequence length="128" mass="14326">MNMTVPMALEANNANFPTQTLVPTIASWCFVGYLWFWYRSTKIWVHCNGSIDAFTNVPENTQRTQITTICVVSLVVVAMWPLEILFSTILWKITHATNQQGLPKVQPRTPPEEPQAPPPPPYDAVGAA</sequence>
<comment type="caution">
    <text evidence="3">The sequence shown here is derived from an EMBL/GenBank/DDBJ whole genome shotgun (WGS) entry which is preliminary data.</text>
</comment>
<organism evidence="3 4">
    <name type="scientific">Neurospora intermedia</name>
    <dbReference type="NCBI Taxonomy" id="5142"/>
    <lineage>
        <taxon>Eukaryota</taxon>
        <taxon>Fungi</taxon>
        <taxon>Dikarya</taxon>
        <taxon>Ascomycota</taxon>
        <taxon>Pezizomycotina</taxon>
        <taxon>Sordariomycetes</taxon>
        <taxon>Sordariomycetidae</taxon>
        <taxon>Sordariales</taxon>
        <taxon>Sordariaceae</taxon>
        <taxon>Neurospora</taxon>
    </lineage>
</organism>
<keyword evidence="4" id="KW-1185">Reference proteome</keyword>
<keyword evidence="2" id="KW-1133">Transmembrane helix</keyword>
<reference evidence="3 4" key="1">
    <citation type="submission" date="2023-09" db="EMBL/GenBank/DDBJ databases">
        <title>Multi-omics analysis of a traditional fermented food reveals byproduct-associated fungal strains for waste-to-food upcycling.</title>
        <authorList>
            <consortium name="Lawrence Berkeley National Laboratory"/>
            <person name="Rekdal V.M."/>
            <person name="Villalobos-Escobedo J.M."/>
            <person name="Rodriguez-Valeron N."/>
            <person name="Garcia M.O."/>
            <person name="Vasquez D.P."/>
            <person name="Damayanti I."/>
            <person name="Sorensen P.M."/>
            <person name="Baidoo E.E."/>
            <person name="De Carvalho A.C."/>
            <person name="Riley R."/>
            <person name="Lipzen A."/>
            <person name="He G."/>
            <person name="Yan M."/>
            <person name="Haridas S."/>
            <person name="Daum C."/>
            <person name="Yoshinaga Y."/>
            <person name="Ng V."/>
            <person name="Grigoriev I.V."/>
            <person name="Munk R."/>
            <person name="Nuraida L."/>
            <person name="Wijaya C.H."/>
            <person name="Morales P.-C."/>
            <person name="Keasling J.D."/>
        </authorList>
    </citation>
    <scope>NUCLEOTIDE SEQUENCE [LARGE SCALE GENOMIC DNA]</scope>
    <source>
        <strain evidence="3 4">FGSC 2613</strain>
    </source>
</reference>
<feature type="region of interest" description="Disordered" evidence="1">
    <location>
        <begin position="101"/>
        <end position="128"/>
    </location>
</feature>
<dbReference type="Proteomes" id="UP001451303">
    <property type="component" value="Unassembled WGS sequence"/>
</dbReference>
<evidence type="ECO:0000256" key="2">
    <source>
        <dbReference type="SAM" id="Phobius"/>
    </source>
</evidence>
<feature type="transmembrane region" description="Helical" evidence="2">
    <location>
        <begin position="20"/>
        <end position="38"/>
    </location>
</feature>
<keyword evidence="2" id="KW-0812">Transmembrane</keyword>
<evidence type="ECO:0000313" key="3">
    <source>
        <dbReference type="EMBL" id="KAL0472952.1"/>
    </source>
</evidence>
<name>A0ABR3DJY5_NEUIN</name>
<evidence type="ECO:0000313" key="4">
    <source>
        <dbReference type="Proteomes" id="UP001451303"/>
    </source>
</evidence>
<gene>
    <name evidence="3" type="ORF">QR685DRAFT_157375</name>
</gene>
<protein>
    <submittedName>
        <fullName evidence="3">Uncharacterized protein</fullName>
    </submittedName>
</protein>
<evidence type="ECO:0000256" key="1">
    <source>
        <dbReference type="SAM" id="MobiDB-lite"/>
    </source>
</evidence>
<feature type="transmembrane region" description="Helical" evidence="2">
    <location>
        <begin position="69"/>
        <end position="91"/>
    </location>
</feature>
<keyword evidence="2" id="KW-0472">Membrane</keyword>
<proteinExistence type="predicted"/>
<dbReference type="EMBL" id="JAVLET010000002">
    <property type="protein sequence ID" value="KAL0472952.1"/>
    <property type="molecule type" value="Genomic_DNA"/>
</dbReference>
<feature type="compositionally biased region" description="Pro residues" evidence="1">
    <location>
        <begin position="108"/>
        <end position="122"/>
    </location>
</feature>